<dbReference type="CDD" id="cd07064">
    <property type="entry name" value="AlkD_like_1"/>
    <property type="match status" value="1"/>
</dbReference>
<evidence type="ECO:0000313" key="1">
    <source>
        <dbReference type="EMBL" id="RLK59307.1"/>
    </source>
</evidence>
<dbReference type="OrthoDB" id="9775346at2"/>
<dbReference type="PANTHER" id="PTHR34070">
    <property type="entry name" value="ARMADILLO-TYPE FOLD"/>
    <property type="match status" value="1"/>
</dbReference>
<dbReference type="EMBL" id="RCDD01000002">
    <property type="protein sequence ID" value="RLK59307.1"/>
    <property type="molecule type" value="Genomic_DNA"/>
</dbReference>
<proteinExistence type="predicted"/>
<dbReference type="Gene3D" id="1.25.10.90">
    <property type="match status" value="1"/>
</dbReference>
<dbReference type="Pfam" id="PF08713">
    <property type="entry name" value="DNA_alkylation"/>
    <property type="match status" value="1"/>
</dbReference>
<gene>
    <name evidence="1" type="ORF">CLV68_3794</name>
</gene>
<accession>A0A421B4K1</accession>
<dbReference type="SUPFAM" id="SSF48371">
    <property type="entry name" value="ARM repeat"/>
    <property type="match status" value="1"/>
</dbReference>
<keyword evidence="2" id="KW-1185">Reference proteome</keyword>
<reference evidence="1 2" key="1">
    <citation type="submission" date="2018-10" db="EMBL/GenBank/DDBJ databases">
        <title>Genomic Encyclopedia of Archaeal and Bacterial Type Strains, Phase II (KMG-II): from individual species to whole genera.</title>
        <authorList>
            <person name="Goeker M."/>
        </authorList>
    </citation>
    <scope>NUCLEOTIDE SEQUENCE [LARGE SCALE GENOMIC DNA]</scope>
    <source>
        <strain evidence="1 2">DSM 45657</strain>
    </source>
</reference>
<name>A0A421B4K1_9PSEU</name>
<dbReference type="PANTHER" id="PTHR34070:SF1">
    <property type="entry name" value="DNA ALKYLATION REPAIR PROTEIN"/>
    <property type="match status" value="1"/>
</dbReference>
<protein>
    <submittedName>
        <fullName evidence="1">3-methyladenine DNA glycosylase AlkD</fullName>
    </submittedName>
</protein>
<dbReference type="InterPro" id="IPR014825">
    <property type="entry name" value="DNA_alkylation"/>
</dbReference>
<dbReference type="Proteomes" id="UP000282454">
    <property type="component" value="Unassembled WGS sequence"/>
</dbReference>
<organism evidence="1 2">
    <name type="scientific">Actinokineospora cianjurensis</name>
    <dbReference type="NCBI Taxonomy" id="585224"/>
    <lineage>
        <taxon>Bacteria</taxon>
        <taxon>Bacillati</taxon>
        <taxon>Actinomycetota</taxon>
        <taxon>Actinomycetes</taxon>
        <taxon>Pseudonocardiales</taxon>
        <taxon>Pseudonocardiaceae</taxon>
        <taxon>Actinokineospora</taxon>
    </lineage>
</organism>
<dbReference type="InterPro" id="IPR016024">
    <property type="entry name" value="ARM-type_fold"/>
</dbReference>
<dbReference type="RefSeq" id="WP_121392119.1">
    <property type="nucleotide sequence ID" value="NZ_RCDD01000002.1"/>
</dbReference>
<dbReference type="AlphaFoldDB" id="A0A421B4K1"/>
<sequence>MAALARSRLAAAADPTRAPDMQRYMKSDMPFHGVPKPARDTLVRQLPALTSRAEWLDTVRRLWHEADYREERYVALDLLRRYARWQEPDLLPLYEDFIITGAWWDYVDELASHHVGPLLMAHRPVVTPVIREWATDADRWKRRVSVICQLGAKGETDLSLLTYAVEANVDDADFFLRKGIGWALRQYARVDAEWVRTFVDDHPGMSGLSRREALKHIS</sequence>
<comment type="caution">
    <text evidence="1">The sequence shown here is derived from an EMBL/GenBank/DDBJ whole genome shotgun (WGS) entry which is preliminary data.</text>
</comment>
<evidence type="ECO:0000313" key="2">
    <source>
        <dbReference type="Proteomes" id="UP000282454"/>
    </source>
</evidence>